<dbReference type="InterPro" id="IPR025164">
    <property type="entry name" value="Toastrack_DUF4097"/>
</dbReference>
<dbReference type="Proteomes" id="UP000198221">
    <property type="component" value="Chromosome I"/>
</dbReference>
<name>A0A1C5IHZ2_9ACTN</name>
<proteinExistence type="predicted"/>
<dbReference type="EMBL" id="LT607754">
    <property type="protein sequence ID" value="SCG57990.1"/>
    <property type="molecule type" value="Genomic_DNA"/>
</dbReference>
<dbReference type="Pfam" id="PF13349">
    <property type="entry name" value="DUF4097"/>
    <property type="match status" value="1"/>
</dbReference>
<evidence type="ECO:0000313" key="2">
    <source>
        <dbReference type="EMBL" id="SCG57990.1"/>
    </source>
</evidence>
<evidence type="ECO:0000259" key="1">
    <source>
        <dbReference type="Pfam" id="PF13349"/>
    </source>
</evidence>
<sequence>MASWTVDSPQRITLDEPVTRLEVRLITGRLNVVGTDGPARVDVTRVGRRPVIVEHRDGRLHVGHERIPRWPGFLWWLGQLGRRFRAEVSIAVPADVLADLRLIDGSLVASGLRRETQVDVTSGQITLMGLRGRTAAKIISGPVEALGVAGDLTMETVSGEVILADSAAGRVQANTVSGAITCDLDNPRRSEIRLSTISGSVTVRVREDSDLAVHLHTTSGRITSGFPQVRGAGGFGATKDSHGVLGAGDGKLWASATSGSIALLARPVDETDEVDEEELP</sequence>
<dbReference type="AlphaFoldDB" id="A0A1C5IHZ2"/>
<dbReference type="RefSeq" id="WP_089012747.1">
    <property type="nucleotide sequence ID" value="NZ_LT607754.1"/>
</dbReference>
<protein>
    <submittedName>
        <fullName evidence="2">Putative adhesin</fullName>
    </submittedName>
</protein>
<dbReference type="OrthoDB" id="3367592at2"/>
<accession>A0A1C5IHZ2</accession>
<feature type="domain" description="DUF4097" evidence="1">
    <location>
        <begin position="55"/>
        <end position="226"/>
    </location>
</feature>
<organism evidence="2 3">
    <name type="scientific">Micromonospora inositola</name>
    <dbReference type="NCBI Taxonomy" id="47865"/>
    <lineage>
        <taxon>Bacteria</taxon>
        <taxon>Bacillati</taxon>
        <taxon>Actinomycetota</taxon>
        <taxon>Actinomycetes</taxon>
        <taxon>Micromonosporales</taxon>
        <taxon>Micromonosporaceae</taxon>
        <taxon>Micromonospora</taxon>
    </lineage>
</organism>
<reference evidence="3" key="1">
    <citation type="submission" date="2016-06" db="EMBL/GenBank/DDBJ databases">
        <authorList>
            <person name="Varghese N."/>
            <person name="Submissions Spin"/>
        </authorList>
    </citation>
    <scope>NUCLEOTIDE SEQUENCE [LARGE SCALE GENOMIC DNA]</scope>
    <source>
        <strain evidence="3">DSM 43819</strain>
    </source>
</reference>
<evidence type="ECO:0000313" key="3">
    <source>
        <dbReference type="Proteomes" id="UP000198221"/>
    </source>
</evidence>
<keyword evidence="3" id="KW-1185">Reference proteome</keyword>
<gene>
    <name evidence="2" type="ORF">GA0070613_2892</name>
</gene>